<keyword evidence="2 9" id="KW-0963">Cytoplasm</keyword>
<feature type="domain" description="Dihydrodipicolinate reductase C-terminal" evidence="12">
    <location>
        <begin position="116"/>
        <end position="248"/>
    </location>
</feature>
<comment type="similarity">
    <text evidence="1 9">Belongs to the DapB family.</text>
</comment>
<dbReference type="PROSITE" id="PS01298">
    <property type="entry name" value="DAPB"/>
    <property type="match status" value="1"/>
</dbReference>
<dbReference type="InterPro" id="IPR036291">
    <property type="entry name" value="NAD(P)-bd_dom_sf"/>
</dbReference>
<sequence length="250" mass="27330">MLKIITTGYDGKMGKILADAIREDETLELACVSARGMSSQEGGLKIYDDMSQITESANVVIDFSHPTNLDNILSYALNTKTPLVVATTGYNEDENNKITEASKVIPVFRSYNMALGVNIMLKLVKEATKLLKGFDIEVVEKHHNRKVDAPSGTAVMIAEGIKEVLSDVEFTYGRHGRDAKRQPNEVGIHAIRGGTIVGEHDAIFAGDSEVLTITHQSESRRIFANGSIAAAKFLVDQKPGLYNMDDMLSI</sequence>
<keyword evidence="14" id="KW-1185">Reference proteome</keyword>
<comment type="subcellular location">
    <subcellularLocation>
        <location evidence="9">Cytoplasm</location>
    </subcellularLocation>
</comment>
<dbReference type="PANTHER" id="PTHR20836:SF7">
    <property type="entry name" value="4-HYDROXY-TETRAHYDRODIPICOLINATE REDUCTASE"/>
    <property type="match status" value="1"/>
</dbReference>
<dbReference type="RefSeq" id="WP_209456500.1">
    <property type="nucleotide sequence ID" value="NZ_BAAACS010000002.1"/>
</dbReference>
<dbReference type="Pfam" id="PF05173">
    <property type="entry name" value="DapB_C"/>
    <property type="match status" value="1"/>
</dbReference>
<dbReference type="InterPro" id="IPR000846">
    <property type="entry name" value="DapB_N"/>
</dbReference>
<feature type="binding site" evidence="9">
    <location>
        <position position="35"/>
    </location>
    <ligand>
        <name>NADP(+)</name>
        <dbReference type="ChEBI" id="CHEBI:58349"/>
    </ligand>
</feature>
<dbReference type="Gene3D" id="3.30.360.10">
    <property type="entry name" value="Dihydrodipicolinate Reductase, domain 2"/>
    <property type="match status" value="1"/>
</dbReference>
<keyword evidence="3 9" id="KW-0028">Amino-acid biosynthesis</keyword>
<dbReference type="Pfam" id="PF01113">
    <property type="entry name" value="DapB_N"/>
    <property type="match status" value="1"/>
</dbReference>
<protein>
    <recommendedName>
        <fullName evidence="9 10">4-hydroxy-tetrahydrodipicolinate reductase</fullName>
        <shortName evidence="9">HTPA reductase</shortName>
        <ecNumber evidence="9 10">1.17.1.8</ecNumber>
    </recommendedName>
</protein>
<reference evidence="13 14" key="1">
    <citation type="submission" date="2021-03" db="EMBL/GenBank/DDBJ databases">
        <title>Genomic Encyclopedia of Type Strains, Phase IV (KMG-IV): sequencing the most valuable type-strain genomes for metagenomic binning, comparative biology and taxonomic classification.</title>
        <authorList>
            <person name="Goeker M."/>
        </authorList>
    </citation>
    <scope>NUCLEOTIDE SEQUENCE [LARGE SCALE GENOMIC DNA]</scope>
    <source>
        <strain evidence="13 14">DSM 1289</strain>
    </source>
</reference>
<evidence type="ECO:0000313" key="13">
    <source>
        <dbReference type="EMBL" id="MBP1855013.1"/>
    </source>
</evidence>
<feature type="binding site" evidence="9">
    <location>
        <begin position="8"/>
        <end position="13"/>
    </location>
    <ligand>
        <name>NAD(+)</name>
        <dbReference type="ChEBI" id="CHEBI:57540"/>
    </ligand>
</feature>
<feature type="domain" description="Dihydrodipicolinate reductase N-terminal" evidence="11">
    <location>
        <begin position="3"/>
        <end position="113"/>
    </location>
</feature>
<dbReference type="HAMAP" id="MF_00102">
    <property type="entry name" value="DapB"/>
    <property type="match status" value="1"/>
</dbReference>
<comment type="catalytic activity">
    <reaction evidence="9">
        <text>(S)-2,3,4,5-tetrahydrodipicolinate + NADP(+) + H2O = (2S,4S)-4-hydroxy-2,3,4,5-tetrahydrodipicolinate + NADPH + H(+)</text>
        <dbReference type="Rhea" id="RHEA:35331"/>
        <dbReference type="ChEBI" id="CHEBI:15377"/>
        <dbReference type="ChEBI" id="CHEBI:15378"/>
        <dbReference type="ChEBI" id="CHEBI:16845"/>
        <dbReference type="ChEBI" id="CHEBI:57783"/>
        <dbReference type="ChEBI" id="CHEBI:58349"/>
        <dbReference type="ChEBI" id="CHEBI:67139"/>
        <dbReference type="EC" id="1.17.1.8"/>
    </reaction>
</comment>
<dbReference type="Proteomes" id="UP000767291">
    <property type="component" value="Unassembled WGS sequence"/>
</dbReference>
<evidence type="ECO:0000256" key="3">
    <source>
        <dbReference type="ARBA" id="ARBA00022605"/>
    </source>
</evidence>
<feature type="binding site" evidence="9">
    <location>
        <begin position="152"/>
        <end position="153"/>
    </location>
    <ligand>
        <name>(S)-2,3,4,5-tetrahydrodipicolinate</name>
        <dbReference type="ChEBI" id="CHEBI:16845"/>
    </ligand>
</feature>
<comment type="caution">
    <text evidence="9">Lacks conserved residue(s) required for the propagation of feature annotation.</text>
</comment>
<dbReference type="EMBL" id="JAGGJX010000002">
    <property type="protein sequence ID" value="MBP1855013.1"/>
    <property type="molecule type" value="Genomic_DNA"/>
</dbReference>
<evidence type="ECO:0000256" key="5">
    <source>
        <dbReference type="ARBA" id="ARBA00022915"/>
    </source>
</evidence>
<keyword evidence="6 9" id="KW-0560">Oxidoreductase</keyword>
<feature type="active site" description="Proton donor" evidence="9">
    <location>
        <position position="146"/>
    </location>
</feature>
<evidence type="ECO:0000256" key="4">
    <source>
        <dbReference type="ARBA" id="ARBA00022857"/>
    </source>
</evidence>
<proteinExistence type="inferred from homology"/>
<name>A0ABS4EAR8_9FIRM</name>
<comment type="catalytic activity">
    <reaction evidence="9">
        <text>(S)-2,3,4,5-tetrahydrodipicolinate + NAD(+) + H2O = (2S,4S)-4-hydroxy-2,3,4,5-tetrahydrodipicolinate + NADH + H(+)</text>
        <dbReference type="Rhea" id="RHEA:35323"/>
        <dbReference type="ChEBI" id="CHEBI:15377"/>
        <dbReference type="ChEBI" id="CHEBI:15378"/>
        <dbReference type="ChEBI" id="CHEBI:16845"/>
        <dbReference type="ChEBI" id="CHEBI:57540"/>
        <dbReference type="ChEBI" id="CHEBI:57945"/>
        <dbReference type="ChEBI" id="CHEBI:67139"/>
        <dbReference type="EC" id="1.17.1.8"/>
    </reaction>
</comment>
<dbReference type="Gene3D" id="3.40.50.720">
    <property type="entry name" value="NAD(P)-binding Rossmann-like Domain"/>
    <property type="match status" value="1"/>
</dbReference>
<dbReference type="InterPro" id="IPR022663">
    <property type="entry name" value="DapB_C"/>
</dbReference>
<comment type="function">
    <text evidence="9">Catalyzes the conversion of 4-hydroxy-tetrahydrodipicolinate (HTPA) to tetrahydrodipicolinate.</text>
</comment>
<dbReference type="GO" id="GO:0008839">
    <property type="term" value="F:4-hydroxy-tetrahydrodipicolinate reductase"/>
    <property type="evidence" value="ECO:0007669"/>
    <property type="project" value="UniProtKB-EC"/>
</dbReference>
<evidence type="ECO:0000256" key="10">
    <source>
        <dbReference type="NCBIfam" id="TIGR00036"/>
    </source>
</evidence>
<evidence type="ECO:0000259" key="11">
    <source>
        <dbReference type="Pfam" id="PF01113"/>
    </source>
</evidence>
<dbReference type="InterPro" id="IPR022664">
    <property type="entry name" value="DapB_N_CS"/>
</dbReference>
<dbReference type="SUPFAM" id="SSF55347">
    <property type="entry name" value="Glyceraldehyde-3-phosphate dehydrogenase-like, C-terminal domain"/>
    <property type="match status" value="1"/>
</dbReference>
<keyword evidence="8 9" id="KW-0457">Lysine biosynthesis</keyword>
<evidence type="ECO:0000256" key="2">
    <source>
        <dbReference type="ARBA" id="ARBA00022490"/>
    </source>
</evidence>
<dbReference type="InterPro" id="IPR023940">
    <property type="entry name" value="DHDPR_bac"/>
</dbReference>
<evidence type="ECO:0000313" key="14">
    <source>
        <dbReference type="Proteomes" id="UP000767291"/>
    </source>
</evidence>
<dbReference type="SUPFAM" id="SSF51735">
    <property type="entry name" value="NAD(P)-binding Rossmann-fold domains"/>
    <property type="match status" value="1"/>
</dbReference>
<feature type="binding site" evidence="9">
    <location>
        <begin position="86"/>
        <end position="88"/>
    </location>
    <ligand>
        <name>NAD(+)</name>
        <dbReference type="ChEBI" id="CHEBI:57540"/>
    </ligand>
</feature>
<feature type="binding site" evidence="9">
    <location>
        <position position="143"/>
    </location>
    <ligand>
        <name>(S)-2,3,4,5-tetrahydrodipicolinate</name>
        <dbReference type="ChEBI" id="CHEBI:16845"/>
    </ligand>
</feature>
<evidence type="ECO:0000256" key="6">
    <source>
        <dbReference type="ARBA" id="ARBA00023002"/>
    </source>
</evidence>
<comment type="caution">
    <text evidence="13">The sequence shown here is derived from an EMBL/GenBank/DDBJ whole genome shotgun (WGS) entry which is preliminary data.</text>
</comment>
<comment type="pathway">
    <text evidence="9">Amino-acid biosynthesis; L-lysine biosynthesis via DAP pathway; (S)-tetrahydrodipicolinate from L-aspartate: step 4/4.</text>
</comment>
<dbReference type="NCBIfam" id="TIGR00036">
    <property type="entry name" value="dapB"/>
    <property type="match status" value="1"/>
</dbReference>
<accession>A0ABS4EAR8</accession>
<comment type="caution">
    <text evidence="9">Was originally thought to be a dihydrodipicolinate reductase (DHDPR), catalyzing the conversion of dihydrodipicolinate to tetrahydrodipicolinate. However, it was shown in E.coli that the substrate of the enzymatic reaction is not dihydrodipicolinate (DHDP) but in fact (2S,4S)-4-hydroxy-2,3,4,5-tetrahydrodipicolinic acid (HTPA), the product released by the DapA-catalyzed reaction.</text>
</comment>
<gene>
    <name evidence="9" type="primary">dapB</name>
    <name evidence="13" type="ORF">J2Z43_001406</name>
</gene>
<evidence type="ECO:0000256" key="7">
    <source>
        <dbReference type="ARBA" id="ARBA00023027"/>
    </source>
</evidence>
<comment type="subunit">
    <text evidence="9">Homotetramer.</text>
</comment>
<feature type="binding site" evidence="9">
    <location>
        <begin position="110"/>
        <end position="113"/>
    </location>
    <ligand>
        <name>NAD(+)</name>
        <dbReference type="ChEBI" id="CHEBI:57540"/>
    </ligand>
</feature>
<evidence type="ECO:0000256" key="1">
    <source>
        <dbReference type="ARBA" id="ARBA00006642"/>
    </source>
</evidence>
<organism evidence="13 14">
    <name type="scientific">Metaclostridioides mangenotii</name>
    <dbReference type="NCBI Taxonomy" id="1540"/>
    <lineage>
        <taxon>Bacteria</taxon>
        <taxon>Bacillati</taxon>
        <taxon>Bacillota</taxon>
        <taxon>Clostridia</taxon>
        <taxon>Peptostreptococcales</taxon>
        <taxon>Peptostreptococcaceae</taxon>
        <taxon>Metaclostridioides</taxon>
    </lineage>
</organism>
<evidence type="ECO:0000259" key="12">
    <source>
        <dbReference type="Pfam" id="PF05173"/>
    </source>
</evidence>
<keyword evidence="7 9" id="KW-0520">NAD</keyword>
<evidence type="ECO:0000256" key="8">
    <source>
        <dbReference type="ARBA" id="ARBA00023154"/>
    </source>
</evidence>
<dbReference type="PANTHER" id="PTHR20836">
    <property type="entry name" value="DIHYDRODIPICOLINATE REDUCTASE"/>
    <property type="match status" value="1"/>
</dbReference>
<keyword evidence="4 9" id="KW-0521">NADP</keyword>
<evidence type="ECO:0000256" key="9">
    <source>
        <dbReference type="HAMAP-Rule" id="MF_00102"/>
    </source>
</evidence>
<feature type="active site" description="Proton donor/acceptor" evidence="9">
    <location>
        <position position="142"/>
    </location>
</feature>
<dbReference type="CDD" id="cd02274">
    <property type="entry name" value="DHDPR_N"/>
    <property type="match status" value="1"/>
</dbReference>
<keyword evidence="5 9" id="KW-0220">Diaminopimelate biosynthesis</keyword>
<dbReference type="EC" id="1.17.1.8" evidence="9 10"/>
<dbReference type="PIRSF" id="PIRSF000161">
    <property type="entry name" value="DHPR"/>
    <property type="match status" value="1"/>
</dbReference>